<dbReference type="Pfam" id="PF01207">
    <property type="entry name" value="Dus"/>
    <property type="match status" value="1"/>
</dbReference>
<keyword evidence="3" id="KW-0288">FMN</keyword>
<gene>
    <name evidence="7" type="ORF">NTJ_11359</name>
</gene>
<dbReference type="Proteomes" id="UP001307889">
    <property type="component" value="Chromosome 9"/>
</dbReference>
<dbReference type="SUPFAM" id="SSF51395">
    <property type="entry name" value="FMN-linked oxidoreductases"/>
    <property type="match status" value="1"/>
</dbReference>
<dbReference type="CDD" id="cd02801">
    <property type="entry name" value="DUS_like_FMN"/>
    <property type="match status" value="1"/>
</dbReference>
<proteinExistence type="predicted"/>
<dbReference type="EMBL" id="AP028917">
    <property type="protein sequence ID" value="BES98544.1"/>
    <property type="molecule type" value="Genomic_DNA"/>
</dbReference>
<dbReference type="PANTHER" id="PTHR11082">
    <property type="entry name" value="TRNA-DIHYDROURIDINE SYNTHASE"/>
    <property type="match status" value="1"/>
</dbReference>
<name>A0ABN7B299_9HEMI</name>
<keyword evidence="5" id="KW-0560">Oxidoreductase</keyword>
<dbReference type="InterPro" id="IPR035587">
    <property type="entry name" value="DUS-like_FMN-bd"/>
</dbReference>
<reference evidence="7 8" key="1">
    <citation type="submission" date="2023-09" db="EMBL/GenBank/DDBJ databases">
        <title>Nesidiocoris tenuis whole genome shotgun sequence.</title>
        <authorList>
            <person name="Shibata T."/>
            <person name="Shimoda M."/>
            <person name="Kobayashi T."/>
            <person name="Uehara T."/>
        </authorList>
    </citation>
    <scope>NUCLEOTIDE SEQUENCE [LARGE SCALE GENOMIC DNA]</scope>
    <source>
        <strain evidence="7 8">Japan</strain>
    </source>
</reference>
<evidence type="ECO:0000256" key="2">
    <source>
        <dbReference type="ARBA" id="ARBA00022630"/>
    </source>
</evidence>
<evidence type="ECO:0000256" key="1">
    <source>
        <dbReference type="ARBA" id="ARBA00001917"/>
    </source>
</evidence>
<protein>
    <submittedName>
        <fullName evidence="7">tRNA-dihydrouridine(20) synthase [NAD(P)+]-like</fullName>
    </submittedName>
</protein>
<feature type="domain" description="DUS-like FMN-binding" evidence="6">
    <location>
        <begin position="26"/>
        <end position="297"/>
    </location>
</feature>
<evidence type="ECO:0000256" key="4">
    <source>
        <dbReference type="ARBA" id="ARBA00022694"/>
    </source>
</evidence>
<evidence type="ECO:0000256" key="3">
    <source>
        <dbReference type="ARBA" id="ARBA00022643"/>
    </source>
</evidence>
<evidence type="ECO:0000256" key="5">
    <source>
        <dbReference type="ARBA" id="ARBA00023002"/>
    </source>
</evidence>
<keyword evidence="4" id="KW-0819">tRNA processing</keyword>
<dbReference type="PROSITE" id="PS01136">
    <property type="entry name" value="UPF0034"/>
    <property type="match status" value="1"/>
</dbReference>
<organism evidence="7 8">
    <name type="scientific">Nesidiocoris tenuis</name>
    <dbReference type="NCBI Taxonomy" id="355587"/>
    <lineage>
        <taxon>Eukaryota</taxon>
        <taxon>Metazoa</taxon>
        <taxon>Ecdysozoa</taxon>
        <taxon>Arthropoda</taxon>
        <taxon>Hexapoda</taxon>
        <taxon>Insecta</taxon>
        <taxon>Pterygota</taxon>
        <taxon>Neoptera</taxon>
        <taxon>Paraneoptera</taxon>
        <taxon>Hemiptera</taxon>
        <taxon>Heteroptera</taxon>
        <taxon>Panheteroptera</taxon>
        <taxon>Cimicomorpha</taxon>
        <taxon>Miridae</taxon>
        <taxon>Dicyphina</taxon>
        <taxon>Nesidiocoris</taxon>
    </lineage>
</organism>
<dbReference type="PANTHER" id="PTHR11082:SF31">
    <property type="entry name" value="TRNA-DIHYDROURIDINE(20A_20B) SYNTHASE [NAD(P)+]-LIKE"/>
    <property type="match status" value="1"/>
</dbReference>
<dbReference type="Gene3D" id="3.20.20.70">
    <property type="entry name" value="Aldolase class I"/>
    <property type="match status" value="1"/>
</dbReference>
<sequence>MTNEEDKKPKTDILQLFERKKVLNVCAPMVRYSKLEFRTLIRKYNCDLCYTPMIMADSFVQSAKARGNEFTTSKGDTPLIVQFAANTVQDFVDAAELVSPFSDGVDLNCGCPQRWAMQDGYGAHLLTQPQIVKDIVSQTRNRIPSPFTVSVKIRIFDDVKKSVQLCQELEAAGVSFLTVHGRTVKQRNDDVNLSAIKDIVDSVRVPVIGNGGIKNLDDAQRMADVTNCKGVMAAQGMLNNPALFAGAKFTPISCVQDWIDLTLHSDVTFQCFHHHLVFMMEKILTKEQRKVFNNLHDEREVADFLNAELDVAIPENGDFAPKLDVKYEEGKYFRGRTKEDVDSGDILSDSWLFS</sequence>
<dbReference type="InterPro" id="IPR013785">
    <property type="entry name" value="Aldolase_TIM"/>
</dbReference>
<comment type="cofactor">
    <cofactor evidence="1">
        <name>FMN</name>
        <dbReference type="ChEBI" id="CHEBI:58210"/>
    </cofactor>
</comment>
<dbReference type="InterPro" id="IPR018517">
    <property type="entry name" value="tRNA_hU_synthase_CS"/>
</dbReference>
<evidence type="ECO:0000259" key="6">
    <source>
        <dbReference type="Pfam" id="PF01207"/>
    </source>
</evidence>
<keyword evidence="8" id="KW-1185">Reference proteome</keyword>
<accession>A0ABN7B299</accession>
<evidence type="ECO:0000313" key="8">
    <source>
        <dbReference type="Proteomes" id="UP001307889"/>
    </source>
</evidence>
<keyword evidence="2" id="KW-0285">Flavoprotein</keyword>
<evidence type="ECO:0000313" key="7">
    <source>
        <dbReference type="EMBL" id="BES98544.1"/>
    </source>
</evidence>